<reference evidence="2" key="1">
    <citation type="submission" date="2015-06" db="EMBL/GenBank/DDBJ databases">
        <authorList>
            <person name="Nguyen H."/>
        </authorList>
    </citation>
    <scope>NUCLEOTIDE SEQUENCE</scope>
    <source>
        <strain evidence="2">DAOM 180753</strain>
    </source>
</reference>
<comment type="caution">
    <text evidence="2">The sequence shown here is derived from an EMBL/GenBank/DDBJ whole genome shotgun (WGS) entry which is preliminary data.</text>
</comment>
<keyword evidence="3" id="KW-1185">Reference proteome</keyword>
<evidence type="ECO:0000313" key="2">
    <source>
        <dbReference type="EMBL" id="KAJ9474656.1"/>
    </source>
</evidence>
<protein>
    <submittedName>
        <fullName evidence="2">Uncharacterized protein</fullName>
    </submittedName>
</protein>
<keyword evidence="1" id="KW-1133">Transmembrane helix</keyword>
<reference evidence="2" key="2">
    <citation type="journal article" date="2016" name="Fungal Biol.">
        <title>Ochratoxin A production by Penicillium thymicola.</title>
        <authorList>
            <person name="Nguyen H.D.T."/>
            <person name="McMullin D.R."/>
            <person name="Ponomareva E."/>
            <person name="Riley R."/>
            <person name="Pomraning K.R."/>
            <person name="Baker S.E."/>
            <person name="Seifert K.A."/>
        </authorList>
    </citation>
    <scope>NUCLEOTIDE SEQUENCE</scope>
    <source>
        <strain evidence="2">DAOM 180753</strain>
    </source>
</reference>
<organism evidence="2 3">
    <name type="scientific">Penicillium thymicola</name>
    <dbReference type="NCBI Taxonomy" id="293382"/>
    <lineage>
        <taxon>Eukaryota</taxon>
        <taxon>Fungi</taxon>
        <taxon>Dikarya</taxon>
        <taxon>Ascomycota</taxon>
        <taxon>Pezizomycotina</taxon>
        <taxon>Eurotiomycetes</taxon>
        <taxon>Eurotiomycetidae</taxon>
        <taxon>Eurotiales</taxon>
        <taxon>Aspergillaceae</taxon>
        <taxon>Penicillium</taxon>
    </lineage>
</organism>
<evidence type="ECO:0000256" key="1">
    <source>
        <dbReference type="SAM" id="Phobius"/>
    </source>
</evidence>
<dbReference type="Proteomes" id="UP001227192">
    <property type="component" value="Unassembled WGS sequence"/>
</dbReference>
<gene>
    <name evidence="2" type="ORF">VN97_g13251</name>
</gene>
<proteinExistence type="predicted"/>
<evidence type="ECO:0000313" key="3">
    <source>
        <dbReference type="Proteomes" id="UP001227192"/>
    </source>
</evidence>
<keyword evidence="1" id="KW-0812">Transmembrane</keyword>
<name>A0AAI9T492_PENTH</name>
<accession>A0AAI9T492</accession>
<dbReference type="AlphaFoldDB" id="A0AAI9T492"/>
<sequence>MLVRIWDVCLFFFFFFFFQIMLRN</sequence>
<feature type="transmembrane region" description="Helical" evidence="1">
    <location>
        <begin position="5"/>
        <end position="22"/>
    </location>
</feature>
<keyword evidence="1" id="KW-0472">Membrane</keyword>
<dbReference type="EMBL" id="LACB01001871">
    <property type="protein sequence ID" value="KAJ9474656.1"/>
    <property type="molecule type" value="Genomic_DNA"/>
</dbReference>
<feature type="non-terminal residue" evidence="2">
    <location>
        <position position="24"/>
    </location>
</feature>